<gene>
    <name evidence="6" type="ORF">EV193_109183</name>
</gene>
<keyword evidence="1" id="KW-0677">Repeat</keyword>
<evidence type="ECO:0000256" key="1">
    <source>
        <dbReference type="ARBA" id="ARBA00022737"/>
    </source>
</evidence>
<evidence type="ECO:0000259" key="5">
    <source>
        <dbReference type="PROSITE" id="PS50853"/>
    </source>
</evidence>
<dbReference type="PANTHER" id="PTHR13817:SF73">
    <property type="entry name" value="FIBRONECTIN TYPE-III DOMAIN-CONTAINING PROTEIN"/>
    <property type="match status" value="1"/>
</dbReference>
<feature type="region of interest" description="Disordered" evidence="4">
    <location>
        <begin position="364"/>
        <end position="409"/>
    </location>
</feature>
<dbReference type="SUPFAM" id="SSF49265">
    <property type="entry name" value="Fibronectin type III"/>
    <property type="match status" value="1"/>
</dbReference>
<comment type="caution">
    <text evidence="6">The sequence shown here is derived from an EMBL/GenBank/DDBJ whole genome shotgun (WGS) entry which is preliminary data.</text>
</comment>
<dbReference type="AlphaFoldDB" id="A0A4Q7KGL0"/>
<dbReference type="Pfam" id="PF00041">
    <property type="entry name" value="fn3"/>
    <property type="match status" value="1"/>
</dbReference>
<dbReference type="CDD" id="cd00063">
    <property type="entry name" value="FN3"/>
    <property type="match status" value="1"/>
</dbReference>
<name>A0A4Q7KGL0_9PSEU</name>
<dbReference type="EMBL" id="SGWQ01000009">
    <property type="protein sequence ID" value="RZS34392.1"/>
    <property type="molecule type" value="Genomic_DNA"/>
</dbReference>
<evidence type="ECO:0000256" key="4">
    <source>
        <dbReference type="SAM" id="MobiDB-lite"/>
    </source>
</evidence>
<reference evidence="6 7" key="1">
    <citation type="submission" date="2019-02" db="EMBL/GenBank/DDBJ databases">
        <title>Genomic Encyclopedia of Type Strains, Phase IV (KMG-IV): sequencing the most valuable type-strain genomes for metagenomic binning, comparative biology and taxonomic classification.</title>
        <authorList>
            <person name="Goeker M."/>
        </authorList>
    </citation>
    <scope>NUCLEOTIDE SEQUENCE [LARGE SCALE GENOMIC DNA]</scope>
    <source>
        <strain evidence="6 7">DSM 101727</strain>
    </source>
</reference>
<organism evidence="6 7">
    <name type="scientific">Herbihabitans rhizosphaerae</name>
    <dbReference type="NCBI Taxonomy" id="1872711"/>
    <lineage>
        <taxon>Bacteria</taxon>
        <taxon>Bacillati</taxon>
        <taxon>Actinomycetota</taxon>
        <taxon>Actinomycetes</taxon>
        <taxon>Pseudonocardiales</taxon>
        <taxon>Pseudonocardiaceae</taxon>
        <taxon>Herbihabitans</taxon>
    </lineage>
</organism>
<dbReference type="GO" id="GO:0016798">
    <property type="term" value="F:hydrolase activity, acting on glycosyl bonds"/>
    <property type="evidence" value="ECO:0007669"/>
    <property type="project" value="UniProtKB-KW"/>
</dbReference>
<dbReference type="SMART" id="SM00060">
    <property type="entry name" value="FN3"/>
    <property type="match status" value="2"/>
</dbReference>
<dbReference type="PANTHER" id="PTHR13817">
    <property type="entry name" value="TITIN"/>
    <property type="match status" value="1"/>
</dbReference>
<keyword evidence="3" id="KW-0119">Carbohydrate metabolism</keyword>
<dbReference type="InterPro" id="IPR003961">
    <property type="entry name" value="FN3_dom"/>
</dbReference>
<evidence type="ECO:0000256" key="3">
    <source>
        <dbReference type="ARBA" id="ARBA00023326"/>
    </source>
</evidence>
<protein>
    <submittedName>
        <fullName evidence="6">Fibronectin type III domain protein</fullName>
    </submittedName>
</protein>
<dbReference type="Proteomes" id="UP000294257">
    <property type="component" value="Unassembled WGS sequence"/>
</dbReference>
<dbReference type="Gene3D" id="2.60.40.10">
    <property type="entry name" value="Immunoglobulins"/>
    <property type="match status" value="1"/>
</dbReference>
<proteinExistence type="predicted"/>
<dbReference type="InterPro" id="IPR036116">
    <property type="entry name" value="FN3_sf"/>
</dbReference>
<dbReference type="GO" id="GO:0000272">
    <property type="term" value="P:polysaccharide catabolic process"/>
    <property type="evidence" value="ECO:0007669"/>
    <property type="project" value="UniProtKB-KW"/>
</dbReference>
<feature type="domain" description="Fibronectin type-III" evidence="5">
    <location>
        <begin position="402"/>
        <end position="499"/>
    </location>
</feature>
<keyword evidence="7" id="KW-1185">Reference proteome</keyword>
<evidence type="ECO:0000313" key="7">
    <source>
        <dbReference type="Proteomes" id="UP000294257"/>
    </source>
</evidence>
<sequence length="681" mass="68961">MSRAGPLPGRSGSLSRVSERRNRKVVPLGLFAIVCAGALVAALTGATAPLSAARFALSGHWVFNSDLGLAFHVNGATTDIDAQVAVAGERGSQVVQGESNAYVVGPRSITEFNTATHEAGAAIAPPADEMPVGVEAVGGPYLVYRNAGKVVRLGAAPVTVSTGGPVGDPVVTSNGTLWLHRTGSGAICALAPGATELSSCPVSAPKDHAGALTVIGDKPVFVDLFTGLAHTADGDTLGAGAPLGVPVSPNSRAARHDVDGRVAIFDPERHSVVLADLSATPAKPVTIVVPGGEYDGPVSTGSAVVLVERQHGTVLSFGADGSRKATRSVKRTGGQPRLTRGEDKRVYVEDAAGTQIVVVGTDGSLRDAPVRPRSTPQPTTVAVPDPRAETPPTQTSEEPARPPGAPAAVSAVAGDGAATVSWGPPPADDRAPISSYRVSWRGASGAGGSLVVSGGARQTAINGLVNGVRYVITVAAVNRAGAGPGVAAPGVTPVSAAAAPVPNVKYFNGSAVLTWAGTDLRGGTLVHYLVTATGFPDRTVTTDGTVYSGLASGRTVTFTVRAVTTTAGRTLTGAPGSTSFTVPGPSIAISRGRATTSDRCHAPDCAFVNATFTGLAPNTQYGAQLSSTSTTNVVTEDFTTDANGSATYNKLNYDVPGETVWVSVATPSGRVSSNRIYWEPR</sequence>
<evidence type="ECO:0000256" key="2">
    <source>
        <dbReference type="ARBA" id="ARBA00023295"/>
    </source>
</evidence>
<keyword evidence="3" id="KW-0624">Polysaccharide degradation</keyword>
<dbReference type="PROSITE" id="PS50853">
    <property type="entry name" value="FN3"/>
    <property type="match status" value="1"/>
</dbReference>
<dbReference type="InterPro" id="IPR050964">
    <property type="entry name" value="Striated_Muscle_Regulatory"/>
</dbReference>
<keyword evidence="2" id="KW-0326">Glycosidase</keyword>
<accession>A0A4Q7KGL0</accession>
<keyword evidence="2" id="KW-0378">Hydrolase</keyword>
<dbReference type="InterPro" id="IPR013783">
    <property type="entry name" value="Ig-like_fold"/>
</dbReference>
<evidence type="ECO:0000313" key="6">
    <source>
        <dbReference type="EMBL" id="RZS34392.1"/>
    </source>
</evidence>